<dbReference type="PANTHER" id="PTHR12215:SF10">
    <property type="entry name" value="L-AMINOADIPATE-SEMIALDEHYDE DEHYDROGENASE-PHOSPHOPANTETHEINYL TRANSFERASE"/>
    <property type="match status" value="1"/>
</dbReference>
<comment type="similarity">
    <text evidence="1">Belongs to the P-Pant transferase superfamily. Gsp/Sfp/HetI/AcpT family.</text>
</comment>
<dbReference type="EMBL" id="BAABHB010000004">
    <property type="protein sequence ID" value="GAA4406833.1"/>
    <property type="molecule type" value="Genomic_DNA"/>
</dbReference>
<evidence type="ECO:0000259" key="3">
    <source>
        <dbReference type="Pfam" id="PF01648"/>
    </source>
</evidence>
<dbReference type="PANTHER" id="PTHR12215">
    <property type="entry name" value="PHOSPHOPANTETHEINE TRANSFERASE"/>
    <property type="match status" value="1"/>
</dbReference>
<dbReference type="RefSeq" id="WP_345267893.1">
    <property type="nucleotide sequence ID" value="NZ_BAABHB010000004.1"/>
</dbReference>
<evidence type="ECO:0000313" key="4">
    <source>
        <dbReference type="EMBL" id="GAA4406833.1"/>
    </source>
</evidence>
<dbReference type="GO" id="GO:0016740">
    <property type="term" value="F:transferase activity"/>
    <property type="evidence" value="ECO:0007669"/>
    <property type="project" value="UniProtKB-KW"/>
</dbReference>
<keyword evidence="5" id="KW-1185">Reference proteome</keyword>
<gene>
    <name evidence="4" type="ORF">GCM10023187_26760</name>
</gene>
<feature type="domain" description="4'-phosphopantetheinyl transferase" evidence="3">
    <location>
        <begin position="113"/>
        <end position="183"/>
    </location>
</feature>
<comment type="caution">
    <text evidence="4">The sequence shown here is derived from an EMBL/GenBank/DDBJ whole genome shotgun (WGS) entry which is preliminary data.</text>
</comment>
<reference evidence="5" key="1">
    <citation type="journal article" date="2019" name="Int. J. Syst. Evol. Microbiol.">
        <title>The Global Catalogue of Microorganisms (GCM) 10K type strain sequencing project: providing services to taxonomists for standard genome sequencing and annotation.</title>
        <authorList>
            <consortium name="The Broad Institute Genomics Platform"/>
            <consortium name="The Broad Institute Genome Sequencing Center for Infectious Disease"/>
            <person name="Wu L."/>
            <person name="Ma J."/>
        </authorList>
    </citation>
    <scope>NUCLEOTIDE SEQUENCE [LARGE SCALE GENOMIC DNA]</scope>
    <source>
        <strain evidence="5">JCM 17925</strain>
    </source>
</reference>
<organism evidence="4 5">
    <name type="scientific">Nibrella viscosa</name>
    <dbReference type="NCBI Taxonomy" id="1084524"/>
    <lineage>
        <taxon>Bacteria</taxon>
        <taxon>Pseudomonadati</taxon>
        <taxon>Bacteroidota</taxon>
        <taxon>Cytophagia</taxon>
        <taxon>Cytophagales</taxon>
        <taxon>Spirosomataceae</taxon>
        <taxon>Nibrella</taxon>
    </lineage>
</organism>
<dbReference type="SUPFAM" id="SSF56214">
    <property type="entry name" value="4'-phosphopantetheinyl transferase"/>
    <property type="match status" value="2"/>
</dbReference>
<proteinExistence type="inferred from homology"/>
<evidence type="ECO:0000256" key="1">
    <source>
        <dbReference type="ARBA" id="ARBA00010990"/>
    </source>
</evidence>
<keyword evidence="2 4" id="KW-0808">Transferase</keyword>
<evidence type="ECO:0000313" key="5">
    <source>
        <dbReference type="Proteomes" id="UP001500936"/>
    </source>
</evidence>
<dbReference type="InterPro" id="IPR008278">
    <property type="entry name" value="4-PPantetheinyl_Trfase_dom"/>
</dbReference>
<sequence length="214" mass="23786">MPQFTSFAFNPECTALLWKIEEDEANLRTSLPLTEPELADLAGITHPAQRVEWMACRTAMRQLAESQGLAYTGLFKDEFGKPHLIASPAEQAGHISLTHTSGWAAVVWHASRPVGIDIEPLREQFVRVVPRVLSETETAHAGQDLMRLAVYWCAKEALYKLYGKRQLTFREHLLIEPFADGATQLTGHVRLPDHAEELTICCRAAGPGLLAVAF</sequence>
<dbReference type="InterPro" id="IPR050559">
    <property type="entry name" value="P-Pant_transferase_sf"/>
</dbReference>
<evidence type="ECO:0000256" key="2">
    <source>
        <dbReference type="ARBA" id="ARBA00022679"/>
    </source>
</evidence>
<dbReference type="Gene3D" id="3.90.470.20">
    <property type="entry name" value="4'-phosphopantetheinyl transferase domain"/>
    <property type="match status" value="1"/>
</dbReference>
<name>A0ABP8KHK8_9BACT</name>
<protein>
    <submittedName>
        <fullName evidence="4">4'-phosphopantetheinyl transferase superfamily protein</fullName>
    </submittedName>
</protein>
<dbReference type="Pfam" id="PF01648">
    <property type="entry name" value="ACPS"/>
    <property type="match status" value="1"/>
</dbReference>
<dbReference type="InterPro" id="IPR037143">
    <property type="entry name" value="4-PPantetheinyl_Trfase_dom_sf"/>
</dbReference>
<accession>A0ABP8KHK8</accession>
<dbReference type="Proteomes" id="UP001500936">
    <property type="component" value="Unassembled WGS sequence"/>
</dbReference>